<dbReference type="AlphaFoldDB" id="A0A927DRH3"/>
<gene>
    <name evidence="1" type="ORF">IE979_03525</name>
</gene>
<evidence type="ECO:0000313" key="1">
    <source>
        <dbReference type="EMBL" id="MBD3715708.1"/>
    </source>
</evidence>
<dbReference type="Proteomes" id="UP000639195">
    <property type="component" value="Unassembled WGS sequence"/>
</dbReference>
<accession>A0A927DRH3</accession>
<comment type="caution">
    <text evidence="1">The sequence shown here is derived from an EMBL/GenBank/DDBJ whole genome shotgun (WGS) entry which is preliminary data.</text>
</comment>
<name>A0A927DRH3_KLEPN</name>
<proteinExistence type="predicted"/>
<protein>
    <submittedName>
        <fullName evidence="1">Uncharacterized protein</fullName>
    </submittedName>
</protein>
<reference evidence="1" key="1">
    <citation type="submission" date="2020-07" db="EMBL/GenBank/DDBJ databases">
        <title>Clinical and genomic characterization of carbapenemase-producing Enterobacterales causing secondary infections during the COVID-19 crisis at a New York City hospital.</title>
        <authorList>
            <person name="Gomez-Simmonds A."/>
            <person name="Annavajhala M.K."/>
            <person name="Uhlemann A.-C."/>
        </authorList>
    </citation>
    <scope>NUCLEOTIDE SEQUENCE</scope>
    <source>
        <strain evidence="1">KP1827</strain>
    </source>
</reference>
<dbReference type="EMBL" id="JACXSW010000011">
    <property type="protein sequence ID" value="MBD3715708.1"/>
    <property type="molecule type" value="Genomic_DNA"/>
</dbReference>
<evidence type="ECO:0000313" key="2">
    <source>
        <dbReference type="Proteomes" id="UP000639195"/>
    </source>
</evidence>
<organism evidence="1 2">
    <name type="scientific">Klebsiella pneumoniae</name>
    <dbReference type="NCBI Taxonomy" id="573"/>
    <lineage>
        <taxon>Bacteria</taxon>
        <taxon>Pseudomonadati</taxon>
        <taxon>Pseudomonadota</taxon>
        <taxon>Gammaproteobacteria</taxon>
        <taxon>Enterobacterales</taxon>
        <taxon>Enterobacteriaceae</taxon>
        <taxon>Klebsiella/Raoultella group</taxon>
        <taxon>Klebsiella</taxon>
        <taxon>Klebsiella pneumoniae complex</taxon>
    </lineage>
</organism>
<sequence>MDSAKDSGREMLAAINVEGSGFWLLFISQSVNINIPGLPFSYETPGGVSDISICT</sequence>